<dbReference type="GO" id="GO:0005643">
    <property type="term" value="C:nuclear pore"/>
    <property type="evidence" value="ECO:0007669"/>
    <property type="project" value="TreeGrafter"/>
</dbReference>
<name>A0A1A9X2A1_9MUSC</name>
<keyword evidence="3" id="KW-1185">Reference proteome</keyword>
<evidence type="ECO:0000256" key="1">
    <source>
        <dbReference type="SAM" id="MobiDB-lite"/>
    </source>
</evidence>
<dbReference type="GO" id="GO:0006405">
    <property type="term" value="P:RNA export from nucleus"/>
    <property type="evidence" value="ECO:0007669"/>
    <property type="project" value="TreeGrafter"/>
</dbReference>
<accession>A0A1A9X2A1</accession>
<evidence type="ECO:0000313" key="3">
    <source>
        <dbReference type="Proteomes" id="UP000091820"/>
    </source>
</evidence>
<dbReference type="SUPFAM" id="SSF117289">
    <property type="entry name" value="Nucleoporin domain"/>
    <property type="match status" value="1"/>
</dbReference>
<dbReference type="InterPro" id="IPR015943">
    <property type="entry name" value="WD40/YVTN_repeat-like_dom_sf"/>
</dbReference>
<dbReference type="EnsemblMetazoa" id="GBRI041664-RA">
    <property type="protein sequence ID" value="GBRI041664-PA"/>
    <property type="gene ID" value="GBRI041664"/>
</dbReference>
<dbReference type="PANTHER" id="PTHR23193">
    <property type="entry name" value="NUCLEAR PORE COMPLEX PROTEIN NUP"/>
    <property type="match status" value="1"/>
</dbReference>
<feature type="region of interest" description="Disordered" evidence="1">
    <location>
        <begin position="1768"/>
        <end position="1791"/>
    </location>
</feature>
<reference evidence="3" key="1">
    <citation type="submission" date="2014-03" db="EMBL/GenBank/DDBJ databases">
        <authorList>
            <person name="Aksoy S."/>
            <person name="Warren W."/>
            <person name="Wilson R.K."/>
        </authorList>
    </citation>
    <scope>NUCLEOTIDE SEQUENCE [LARGE SCALE GENOMIC DNA]</scope>
    <source>
        <strain evidence="3">IAEA</strain>
    </source>
</reference>
<reference evidence="2" key="2">
    <citation type="submission" date="2020-05" db="UniProtKB">
        <authorList>
            <consortium name="EnsemblMetazoa"/>
        </authorList>
    </citation>
    <scope>IDENTIFICATION</scope>
    <source>
        <strain evidence="2">IAEA</strain>
    </source>
</reference>
<feature type="compositionally biased region" description="Polar residues" evidence="1">
    <location>
        <begin position="1016"/>
        <end position="1029"/>
    </location>
</feature>
<protein>
    <recommendedName>
        <fullName evidence="4">Nuclear pore complex protein Nup214 phenylalanine-glycine (FG) domain-containing protein</fullName>
    </recommendedName>
</protein>
<evidence type="ECO:0000313" key="2">
    <source>
        <dbReference type="EnsemblMetazoa" id="GBRI041664-PA"/>
    </source>
</evidence>
<dbReference type="GO" id="GO:0017056">
    <property type="term" value="F:structural constituent of nuclear pore"/>
    <property type="evidence" value="ECO:0007669"/>
    <property type="project" value="TreeGrafter"/>
</dbReference>
<dbReference type="VEuPathDB" id="VectorBase:GBRI041664"/>
<feature type="region of interest" description="Disordered" evidence="1">
    <location>
        <begin position="1016"/>
        <end position="1038"/>
    </location>
</feature>
<dbReference type="PANTHER" id="PTHR23193:SF46">
    <property type="entry name" value="NUCLEAR PORE COMPLEX PROTEIN NUP214"/>
    <property type="match status" value="1"/>
</dbReference>
<organism evidence="2 3">
    <name type="scientific">Glossina brevipalpis</name>
    <dbReference type="NCBI Taxonomy" id="37001"/>
    <lineage>
        <taxon>Eukaryota</taxon>
        <taxon>Metazoa</taxon>
        <taxon>Ecdysozoa</taxon>
        <taxon>Arthropoda</taxon>
        <taxon>Hexapoda</taxon>
        <taxon>Insecta</taxon>
        <taxon>Pterygota</taxon>
        <taxon>Neoptera</taxon>
        <taxon>Endopterygota</taxon>
        <taxon>Diptera</taxon>
        <taxon>Brachycera</taxon>
        <taxon>Muscomorpha</taxon>
        <taxon>Hippoboscoidea</taxon>
        <taxon>Glossinidae</taxon>
        <taxon>Glossina</taxon>
    </lineage>
</organism>
<dbReference type="GO" id="GO:0008139">
    <property type="term" value="F:nuclear localization sequence binding"/>
    <property type="evidence" value="ECO:0007669"/>
    <property type="project" value="TreeGrafter"/>
</dbReference>
<dbReference type="InterPro" id="IPR026054">
    <property type="entry name" value="Nucleoporin"/>
</dbReference>
<proteinExistence type="predicted"/>
<dbReference type="Proteomes" id="UP000091820">
    <property type="component" value="Unassembled WGS sequence"/>
</dbReference>
<evidence type="ECO:0008006" key="4">
    <source>
        <dbReference type="Google" id="ProtNLM"/>
    </source>
</evidence>
<dbReference type="STRING" id="37001.A0A1A9X2A1"/>
<dbReference type="Gene3D" id="2.130.10.10">
    <property type="entry name" value="YVTN repeat-like/Quinoprotein amine dehydrogenase"/>
    <property type="match status" value="1"/>
</dbReference>
<dbReference type="GO" id="GO:0006606">
    <property type="term" value="P:protein import into nucleus"/>
    <property type="evidence" value="ECO:0007669"/>
    <property type="project" value="TreeGrafter"/>
</dbReference>
<sequence length="1791" mass="186217">MAQNAPTSIEVQDIQFKLHSKHIAFKNTESNFKSILGLLAVASNKGLMFIGDPNYKEFKVLLLKDLADETSKNVKIRIVSLSDKPLALACNCDGSMLAISYVLNNAGFLQIFQVDSFLSPNIATLYNLPIAPQFNIFSTQLLWNPVLSNNIALILNDGSVDMFTLNSGGQYDKLTLSKEHQVTSGCWSPKGKQIVFGFPEGKLQQFKPNLTPARVINCPPGLHPAPFEIIAVHWLSTFQFAAVFLQNGEDMSPSLFIINAPKVGKPVFIKYNDICYSAPGPRTQQFTFTHVQLWNLLLVTSANGVEVGILGTKDSGENPSWTQYALLDEARIELPLSETKDETYPIGFALDTSTSHQFVIGEKRLPIMPMIHVLSTHGHLITFNFLNLIEGAANLCSPPPPCTDLSGQFKSLEETMIDNNTKPKNNIQVSTVTPAIGKGLDDLTFAIGSNVVTSTPALKEKSLPLFANNPSSDQINTTKANPGFNVGSIKSTSFFTPSTFPMYSPENVTCADTVGFVGHGNQTLAANNLTYEVKLPLNDTQFTQHSTKSNDAYKAVYTVPPTFTSPLPSQKQEKLLTTKPSAITVESGSIGTSIADEYVAKFICLQVEAFENELKEFRQQTLSMLTNEGAICATQLLGSQIIQAEVNIKVVTDLSRLTITTIADPANQRQLIKMRKDVEFNAVKLNQLQQLLEDQWSEHQDIVRRNSKHQMHIPYLDGIYQRMSSIKDLLSRQRSKLDHIKIKMREKGLYYKPPMSATTRDPVTMESLADSILSLSLSQTVQHAHARLSPEKLQAIRSFTEQLKYVQIIQPKRPDRKGLKSEVIMEYKLQTEHKQRELAKITAAKSANEFAVPSAVMKTSVSASSQLKPQIPSIPPVPPQSLVISQSILAKPQASKPTAINLNAFSVAPTAAIACNLNFSSSSSFVKTSNVITSTLSNNTTKALTNSTAFTGYGSGMTTGSCSSNHSKPEIKDASHLGASVTPVSFNAKVLQSNGSKSKVNMNTFTKPAFSTDIANTQNSKLLQPSMPLTNEKDSNNLGDLNETSASTFKGFTLSKSAATITVSPPAAGSATFSFDTFASSATSNTPFASPASTFSGSNSGFDATSVYAMAAANTVVSTATTTSKVAVPDPVPSNILSISGKTLETITTTSPDREKTSIDFIPSSTTPGSFSFANLNLANTSITISKPSSVPNVTLSSASAEPKTAATAPVITSPISSNYIAADSLLSSLTACKPSSKEKGGEVSESPNNVFSRFGNVAADSAQFSFAFASAGADGSKSFFSPGNNSGGAVSSGGISNFSFSATSTFAKSTTSTSITTTSQTAAATISTSSTPVVLGLVSTSPSTSISAAGSFTFVDTTPAGTGAASMFGALNLTSSTTSTSSASAVSHTASPASSVPNSNIFGGTGGGTQTLFGGPVSTVTTSTPTSSIFSAVSSAPPIFGGTSSAPTATGTNIFSGIPKPEQSIFGSNIASTTGAGSGAGLFAAATVASTLSTAAPGNIFSGSASVGVGDGGFASPTTAVGGSIFGGSSSSSPFASAPAVGTAASGSIFGGVGTVSKQAEGANIFGSSTQQAVSGGGSIFGKSTFGQTSTQSPTNIFGGGQSQTSASFGSSSIFGGSTNNAVSGGSLFSSSGNSATAFGSANATSPSFGAFGAAQPSVAFSSGFAQGGASVSQSGFGSSPPQQQQSAFAKPVFGGPATFGTPSAPFGGSPTFGGAPTFGSPKGFGSFSSTSATTAAFGNTPPAAPKGNIFDTLGSTEAGLSFGNLAQSTQQPAQSKPTFGGSSFMNYRS</sequence>